<name>A0A212TDG2_9MICO</name>
<sequence length="105" mass="11180">MQQVAPLKVGMFLVEKVMTQRSTPVVLTILPGRIVIAAANRVLAVQDPQASRLELAGITWVGEPTVADGTYQGAFRSVGRGESRMQRRIAPAAEAALLAAGVRRA</sequence>
<organism evidence="1 2">
    <name type="scientific">Kytococcus aerolatus</name>
    <dbReference type="NCBI Taxonomy" id="592308"/>
    <lineage>
        <taxon>Bacteria</taxon>
        <taxon>Bacillati</taxon>
        <taxon>Actinomycetota</taxon>
        <taxon>Actinomycetes</taxon>
        <taxon>Micrococcales</taxon>
        <taxon>Kytococcaceae</taxon>
        <taxon>Kytococcus</taxon>
    </lineage>
</organism>
<evidence type="ECO:0000313" key="2">
    <source>
        <dbReference type="Proteomes" id="UP000198122"/>
    </source>
</evidence>
<keyword evidence="2" id="KW-1185">Reference proteome</keyword>
<dbReference type="Proteomes" id="UP000198122">
    <property type="component" value="Unassembled WGS sequence"/>
</dbReference>
<reference evidence="1 2" key="1">
    <citation type="submission" date="2017-06" db="EMBL/GenBank/DDBJ databases">
        <authorList>
            <person name="Kim H.J."/>
            <person name="Triplett B.A."/>
        </authorList>
    </citation>
    <scope>NUCLEOTIDE SEQUENCE [LARGE SCALE GENOMIC DNA]</scope>
    <source>
        <strain evidence="1 2">DSM 22179</strain>
    </source>
</reference>
<gene>
    <name evidence="1" type="ORF">SAMN05445756_1042</name>
</gene>
<dbReference type="AlphaFoldDB" id="A0A212TDG2"/>
<accession>A0A212TDG2</accession>
<proteinExistence type="predicted"/>
<evidence type="ECO:0000313" key="1">
    <source>
        <dbReference type="EMBL" id="SNC64098.1"/>
    </source>
</evidence>
<protein>
    <submittedName>
        <fullName evidence="1">Uncharacterized protein</fullName>
    </submittedName>
</protein>
<dbReference type="EMBL" id="FYEZ01000001">
    <property type="protein sequence ID" value="SNC64098.1"/>
    <property type="molecule type" value="Genomic_DNA"/>
</dbReference>